<feature type="transmembrane region" description="Helical" evidence="6">
    <location>
        <begin position="322"/>
        <end position="343"/>
    </location>
</feature>
<dbReference type="InterPro" id="IPR003838">
    <property type="entry name" value="ABC3_permease_C"/>
</dbReference>
<dbReference type="EMBL" id="FQTT01000013">
    <property type="protein sequence ID" value="SHE26264.1"/>
    <property type="molecule type" value="Genomic_DNA"/>
</dbReference>
<dbReference type="PANTHER" id="PTHR43738">
    <property type="entry name" value="ABC TRANSPORTER, MEMBRANE PROTEIN"/>
    <property type="match status" value="1"/>
</dbReference>
<feature type="transmembrane region" description="Helical" evidence="6">
    <location>
        <begin position="355"/>
        <end position="384"/>
    </location>
</feature>
<dbReference type="RefSeq" id="WP_073332529.1">
    <property type="nucleotide sequence ID" value="NZ_FQTT01000013.1"/>
</dbReference>
<dbReference type="PANTHER" id="PTHR43738:SF2">
    <property type="entry name" value="ABC TRANSPORTER PERMEASE"/>
    <property type="match status" value="1"/>
</dbReference>
<dbReference type="Pfam" id="PF02687">
    <property type="entry name" value="FtsX"/>
    <property type="match status" value="1"/>
</dbReference>
<evidence type="ECO:0000256" key="2">
    <source>
        <dbReference type="ARBA" id="ARBA00022475"/>
    </source>
</evidence>
<dbReference type="STRING" id="1892869.ACGLYG10_2513"/>
<reference evidence="9" key="1">
    <citation type="submission" date="2016-09" db="EMBL/GenBank/DDBJ databases">
        <authorList>
            <person name="Strepis N."/>
        </authorList>
    </citation>
    <scope>NUCLEOTIDE SEQUENCE [LARGE SCALE GENOMIC DNA]</scope>
</reference>
<keyword evidence="9" id="KW-1185">Reference proteome</keyword>
<evidence type="ECO:0000313" key="8">
    <source>
        <dbReference type="EMBL" id="SHE26264.1"/>
    </source>
</evidence>
<proteinExistence type="predicted"/>
<gene>
    <name evidence="8" type="ORF">ACGLYG10_2513</name>
</gene>
<feature type="domain" description="ABC3 transporter permease C-terminal" evidence="7">
    <location>
        <begin position="272"/>
        <end position="381"/>
    </location>
</feature>
<evidence type="ECO:0000256" key="3">
    <source>
        <dbReference type="ARBA" id="ARBA00022692"/>
    </source>
</evidence>
<dbReference type="Proteomes" id="UP000184291">
    <property type="component" value="Unassembled WGS sequence"/>
</dbReference>
<accession>A0A1M4S200</accession>
<name>A0A1M4S200_9ACTO</name>
<evidence type="ECO:0000256" key="6">
    <source>
        <dbReference type="SAM" id="Phobius"/>
    </source>
</evidence>
<protein>
    <submittedName>
        <fullName evidence="8">Abc transporter permease protein domain</fullName>
    </submittedName>
</protein>
<sequence>MLSLNRLPWLNLRGYPARTAALVAIAALMSSVLFGGTLLVRGIREGLETTRSRLGADILVTPTEAANEFDAQNVLVQAEPGYFYMPADTLDAVAAVPGVEATSPQLFLASAKASCCSGHYQIIAFDPGSDFVIQPWITDTLADADLGPLGIIVGSNVALTDGDDFRLFDNDYHVVGQFAATGSTLDNAIYTDFDTAKVLIASSVAKGLNKYGDVDTDNVVSSVLVRVAPGHDAAAVAADIASQVDGVSVATSASMVAGITDSLDRISDTVGILVGVVWVIGLVMTVLVFGMLINERKREFACLVAMGAARGTLSRIVVRESVAANLGGGVLGVVIAGVGLGAFRGAVSQGLNVGFVLPGLGALATLAGLALAAAILAAGMSTWIGVRILNRMDTSLLLQEGE</sequence>
<dbReference type="AlphaFoldDB" id="A0A1M4S200"/>
<feature type="transmembrane region" description="Helical" evidence="6">
    <location>
        <begin position="20"/>
        <end position="43"/>
    </location>
</feature>
<dbReference type="InterPro" id="IPR051125">
    <property type="entry name" value="ABC-4/HrtB_transporter"/>
</dbReference>
<evidence type="ECO:0000256" key="1">
    <source>
        <dbReference type="ARBA" id="ARBA00004651"/>
    </source>
</evidence>
<keyword evidence="4 6" id="KW-1133">Transmembrane helix</keyword>
<evidence type="ECO:0000256" key="4">
    <source>
        <dbReference type="ARBA" id="ARBA00022989"/>
    </source>
</evidence>
<evidence type="ECO:0000313" key="9">
    <source>
        <dbReference type="Proteomes" id="UP000184291"/>
    </source>
</evidence>
<dbReference type="GO" id="GO:0005886">
    <property type="term" value="C:plasma membrane"/>
    <property type="evidence" value="ECO:0007669"/>
    <property type="project" value="UniProtKB-SubCell"/>
</dbReference>
<organism evidence="8 9">
    <name type="scientific">Actinomyces glycerinitolerans</name>
    <dbReference type="NCBI Taxonomy" id="1892869"/>
    <lineage>
        <taxon>Bacteria</taxon>
        <taxon>Bacillati</taxon>
        <taxon>Actinomycetota</taxon>
        <taxon>Actinomycetes</taxon>
        <taxon>Actinomycetales</taxon>
        <taxon>Actinomycetaceae</taxon>
        <taxon>Actinomyces</taxon>
    </lineage>
</organism>
<comment type="subcellular location">
    <subcellularLocation>
        <location evidence="1">Cell membrane</location>
        <topology evidence="1">Multi-pass membrane protein</topology>
    </subcellularLocation>
</comment>
<keyword evidence="3 6" id="KW-0812">Transmembrane</keyword>
<evidence type="ECO:0000256" key="5">
    <source>
        <dbReference type="ARBA" id="ARBA00023136"/>
    </source>
</evidence>
<keyword evidence="2" id="KW-1003">Cell membrane</keyword>
<feature type="transmembrane region" description="Helical" evidence="6">
    <location>
        <begin position="270"/>
        <end position="293"/>
    </location>
</feature>
<evidence type="ECO:0000259" key="7">
    <source>
        <dbReference type="Pfam" id="PF02687"/>
    </source>
</evidence>
<keyword evidence="5 6" id="KW-0472">Membrane</keyword>
<dbReference type="OrthoDB" id="6313at2"/>